<proteinExistence type="predicted"/>
<evidence type="ECO:0000313" key="3">
    <source>
        <dbReference type="EMBL" id="EFJ48447.1"/>
    </source>
</evidence>
<reference evidence="3 4" key="1">
    <citation type="journal article" date="2010" name="Science">
        <title>Genomic analysis of organismal complexity in the multicellular green alga Volvox carteri.</title>
        <authorList>
            <person name="Prochnik S.E."/>
            <person name="Umen J."/>
            <person name="Nedelcu A.M."/>
            <person name="Hallmann A."/>
            <person name="Miller S.M."/>
            <person name="Nishii I."/>
            <person name="Ferris P."/>
            <person name="Kuo A."/>
            <person name="Mitros T."/>
            <person name="Fritz-Laylin L.K."/>
            <person name="Hellsten U."/>
            <person name="Chapman J."/>
            <person name="Simakov O."/>
            <person name="Rensing S.A."/>
            <person name="Terry A."/>
            <person name="Pangilinan J."/>
            <person name="Kapitonov V."/>
            <person name="Jurka J."/>
            <person name="Salamov A."/>
            <person name="Shapiro H."/>
            <person name="Schmutz J."/>
            <person name="Grimwood J."/>
            <person name="Lindquist E."/>
            <person name="Lucas S."/>
            <person name="Grigoriev I.V."/>
            <person name="Schmitt R."/>
            <person name="Kirk D."/>
            <person name="Rokhsar D.S."/>
        </authorList>
    </citation>
    <scope>NUCLEOTIDE SEQUENCE [LARGE SCALE GENOMIC DNA]</scope>
    <source>
        <strain evidence="4">f. Nagariensis / Eve</strain>
    </source>
</reference>
<feature type="compositionally biased region" description="Pro residues" evidence="1">
    <location>
        <begin position="160"/>
        <end position="174"/>
    </location>
</feature>
<dbReference type="PRINTS" id="PR01217">
    <property type="entry name" value="PRICHEXTENSN"/>
</dbReference>
<evidence type="ECO:0000256" key="1">
    <source>
        <dbReference type="SAM" id="MobiDB-lite"/>
    </source>
</evidence>
<keyword evidence="2" id="KW-0812">Transmembrane</keyword>
<gene>
    <name evidence="3" type="ORF">VOLCADRAFT_90671</name>
</gene>
<evidence type="ECO:0000256" key="2">
    <source>
        <dbReference type="SAM" id="Phobius"/>
    </source>
</evidence>
<feature type="transmembrane region" description="Helical" evidence="2">
    <location>
        <begin position="12"/>
        <end position="36"/>
    </location>
</feature>
<dbReference type="AlphaFoldDB" id="D8TVE7"/>
<feature type="compositionally biased region" description="Pro residues" evidence="1">
    <location>
        <begin position="111"/>
        <end position="138"/>
    </location>
</feature>
<protein>
    <submittedName>
        <fullName evidence="3">Uncharacterized protein</fullName>
    </submittedName>
</protein>
<dbReference type="EMBL" id="GL378339">
    <property type="protein sequence ID" value="EFJ48447.1"/>
    <property type="molecule type" value="Genomic_DNA"/>
</dbReference>
<feature type="compositionally biased region" description="Pro residues" evidence="1">
    <location>
        <begin position="218"/>
        <end position="242"/>
    </location>
</feature>
<keyword evidence="2" id="KW-0472">Membrane</keyword>
<evidence type="ECO:0000313" key="4">
    <source>
        <dbReference type="Proteomes" id="UP000001058"/>
    </source>
</evidence>
<keyword evidence="2" id="KW-1133">Transmembrane helix</keyword>
<dbReference type="Proteomes" id="UP000001058">
    <property type="component" value="Unassembled WGS sequence"/>
</dbReference>
<organism evidence="4">
    <name type="scientific">Volvox carteri f. nagariensis</name>
    <dbReference type="NCBI Taxonomy" id="3068"/>
    <lineage>
        <taxon>Eukaryota</taxon>
        <taxon>Viridiplantae</taxon>
        <taxon>Chlorophyta</taxon>
        <taxon>core chlorophytes</taxon>
        <taxon>Chlorophyceae</taxon>
        <taxon>CS clade</taxon>
        <taxon>Chlamydomonadales</taxon>
        <taxon>Volvocaceae</taxon>
        <taxon>Volvox</taxon>
    </lineage>
</organism>
<dbReference type="InParanoid" id="D8TVE7"/>
<feature type="region of interest" description="Disordered" evidence="1">
    <location>
        <begin position="103"/>
        <end position="243"/>
    </location>
</feature>
<keyword evidence="4" id="KW-1185">Reference proteome</keyword>
<dbReference type="GeneID" id="9619908"/>
<accession>D8TVE7</accession>
<dbReference type="RefSeq" id="XP_002950246.1">
    <property type="nucleotide sequence ID" value="XM_002950200.1"/>
</dbReference>
<name>D8TVE7_VOLCA</name>
<dbReference type="KEGG" id="vcn:VOLCADRAFT_90671"/>
<sequence length="411" mass="43987">MPHYCRRRGSGGGVGAAGGGSVATVAVLVVVTLATWGPRGAAGEAQMTLTISTSPGGLCDICDKLPTMPVCDAEGVQYDNMCYALCKDFKIIWPCPKPIPVHEPSQAPQEPGSPPGRPLVRRPPLPSPETKPPPPPQSPRKVQSPLLPPPSHPEVKLQPLPQPPPKVEPSPKAKPPLHRTHSSDSLPPSPKVKTSAPSRKTRRASQPRHLQPQVPKANPLPPPSPNIKPPSYPPPPNAPQKPKPSEHIFVQVLVKTSVTGTPGVVVRGKYFVISPYPVKSYFQSAAFCTMQGARLARWDPQGSTFATRWPPLPGAVAMEQLCLQRDIDCWYDGPTIGSTYCPLYQSMTATLVMSPCDEAAYALCTLPSLARAQMLTYLGLRCDSTGAQASSSRAPCEYLGKIVYARGPSSP</sequence>